<protein>
    <submittedName>
        <fullName evidence="1 2">Uncharacterized protein</fullName>
    </submittedName>
</protein>
<evidence type="ECO:0000313" key="1">
    <source>
        <dbReference type="EMBL" id="PNR30632.1"/>
    </source>
</evidence>
<reference evidence="1 3" key="2">
    <citation type="journal article" date="2018" name="Plant J.">
        <title>The Physcomitrella patens chromosome-scale assembly reveals moss genome structure and evolution.</title>
        <authorList>
            <person name="Lang D."/>
            <person name="Ullrich K.K."/>
            <person name="Murat F."/>
            <person name="Fuchs J."/>
            <person name="Jenkins J."/>
            <person name="Haas F.B."/>
            <person name="Piednoel M."/>
            <person name="Gundlach H."/>
            <person name="Van Bel M."/>
            <person name="Meyberg R."/>
            <person name="Vives C."/>
            <person name="Morata J."/>
            <person name="Symeonidi A."/>
            <person name="Hiss M."/>
            <person name="Muchero W."/>
            <person name="Kamisugi Y."/>
            <person name="Saleh O."/>
            <person name="Blanc G."/>
            <person name="Decker E.L."/>
            <person name="van Gessel N."/>
            <person name="Grimwood J."/>
            <person name="Hayes R.D."/>
            <person name="Graham S.W."/>
            <person name="Gunter L.E."/>
            <person name="McDaniel S.F."/>
            <person name="Hoernstein S.N.W."/>
            <person name="Larsson A."/>
            <person name="Li F.W."/>
            <person name="Perroud P.F."/>
            <person name="Phillips J."/>
            <person name="Ranjan P."/>
            <person name="Rokshar D.S."/>
            <person name="Rothfels C.J."/>
            <person name="Schneider L."/>
            <person name="Shu S."/>
            <person name="Stevenson D.W."/>
            <person name="Thummler F."/>
            <person name="Tillich M."/>
            <person name="Villarreal Aguilar J.C."/>
            <person name="Widiez T."/>
            <person name="Wong G.K."/>
            <person name="Wymore A."/>
            <person name="Zhang Y."/>
            <person name="Zimmer A.D."/>
            <person name="Quatrano R.S."/>
            <person name="Mayer K.F.X."/>
            <person name="Goodstein D."/>
            <person name="Casacuberta J.M."/>
            <person name="Vandepoele K."/>
            <person name="Reski R."/>
            <person name="Cuming A.C."/>
            <person name="Tuskan G.A."/>
            <person name="Maumus F."/>
            <person name="Salse J."/>
            <person name="Schmutz J."/>
            <person name="Rensing S.A."/>
        </authorList>
    </citation>
    <scope>NUCLEOTIDE SEQUENCE [LARGE SCALE GENOMIC DNA]</scope>
    <source>
        <strain evidence="2 3">cv. Gransden 2004</strain>
    </source>
</reference>
<dbReference type="Gramene" id="Pp3c22_9709V3.1">
    <property type="protein sequence ID" value="PAC:32905354.CDS.1"/>
    <property type="gene ID" value="Pp3c22_9709"/>
</dbReference>
<reference evidence="1 3" key="1">
    <citation type="journal article" date="2008" name="Science">
        <title>The Physcomitrella genome reveals evolutionary insights into the conquest of land by plants.</title>
        <authorList>
            <person name="Rensing S."/>
            <person name="Lang D."/>
            <person name="Zimmer A."/>
            <person name="Terry A."/>
            <person name="Salamov A."/>
            <person name="Shapiro H."/>
            <person name="Nishiyama T."/>
            <person name="Perroud P.-F."/>
            <person name="Lindquist E."/>
            <person name="Kamisugi Y."/>
            <person name="Tanahashi T."/>
            <person name="Sakakibara K."/>
            <person name="Fujita T."/>
            <person name="Oishi K."/>
            <person name="Shin-I T."/>
            <person name="Kuroki Y."/>
            <person name="Toyoda A."/>
            <person name="Suzuki Y."/>
            <person name="Hashimoto A."/>
            <person name="Yamaguchi K."/>
            <person name="Sugano A."/>
            <person name="Kohara Y."/>
            <person name="Fujiyama A."/>
            <person name="Anterola A."/>
            <person name="Aoki S."/>
            <person name="Ashton N."/>
            <person name="Barbazuk W.B."/>
            <person name="Barker E."/>
            <person name="Bennetzen J."/>
            <person name="Bezanilla M."/>
            <person name="Blankenship R."/>
            <person name="Cho S.H."/>
            <person name="Dutcher S."/>
            <person name="Estelle M."/>
            <person name="Fawcett J.A."/>
            <person name="Gundlach H."/>
            <person name="Hanada K."/>
            <person name="Heyl A."/>
            <person name="Hicks K.A."/>
            <person name="Hugh J."/>
            <person name="Lohr M."/>
            <person name="Mayer K."/>
            <person name="Melkozernov A."/>
            <person name="Murata T."/>
            <person name="Nelson D."/>
            <person name="Pils B."/>
            <person name="Prigge M."/>
            <person name="Reiss B."/>
            <person name="Renner T."/>
            <person name="Rombauts S."/>
            <person name="Rushton P."/>
            <person name="Sanderfoot A."/>
            <person name="Schween G."/>
            <person name="Shiu S.-H."/>
            <person name="Stueber K."/>
            <person name="Theodoulou F.L."/>
            <person name="Tu H."/>
            <person name="Van de Peer Y."/>
            <person name="Verrier P.J."/>
            <person name="Waters E."/>
            <person name="Wood A."/>
            <person name="Yang L."/>
            <person name="Cove D."/>
            <person name="Cuming A."/>
            <person name="Hasebe M."/>
            <person name="Lucas S."/>
            <person name="Mishler D.B."/>
            <person name="Reski R."/>
            <person name="Grigoriev I."/>
            <person name="Quatrano R.S."/>
            <person name="Boore J.L."/>
        </authorList>
    </citation>
    <scope>NUCLEOTIDE SEQUENCE [LARGE SCALE GENOMIC DNA]</scope>
    <source>
        <strain evidence="2 3">cv. Gransden 2004</strain>
    </source>
</reference>
<sequence length="76" mass="8702">MHLQLPLDQHTPLPQGKICCQPTLPSLHRRRNGKNQEKNEAQGHIYRTSTYVKNVVNVAPRCDLAMLLFSNYNTTT</sequence>
<evidence type="ECO:0000313" key="2">
    <source>
        <dbReference type="EnsemblPlants" id="PAC:32905354.CDS.1"/>
    </source>
</evidence>
<accession>A0A2K1IMX2</accession>
<dbReference type="InParanoid" id="A0A2K1IMX2"/>
<dbReference type="AlphaFoldDB" id="A0A2K1IMX2"/>
<reference evidence="2" key="3">
    <citation type="submission" date="2020-12" db="UniProtKB">
        <authorList>
            <consortium name="EnsemblPlants"/>
        </authorList>
    </citation>
    <scope>IDENTIFICATION</scope>
</reference>
<evidence type="ECO:0000313" key="3">
    <source>
        <dbReference type="Proteomes" id="UP000006727"/>
    </source>
</evidence>
<dbReference type="EMBL" id="ABEU02000022">
    <property type="protein sequence ID" value="PNR30632.1"/>
    <property type="molecule type" value="Genomic_DNA"/>
</dbReference>
<dbReference type="Proteomes" id="UP000006727">
    <property type="component" value="Chromosome 22"/>
</dbReference>
<keyword evidence="3" id="KW-1185">Reference proteome</keyword>
<proteinExistence type="predicted"/>
<dbReference type="EnsemblPlants" id="Pp3c22_9709V3.1">
    <property type="protein sequence ID" value="PAC:32905354.CDS.1"/>
    <property type="gene ID" value="Pp3c22_9709"/>
</dbReference>
<organism evidence="1">
    <name type="scientific">Physcomitrium patens</name>
    <name type="common">Spreading-leaved earth moss</name>
    <name type="synonym">Physcomitrella patens</name>
    <dbReference type="NCBI Taxonomy" id="3218"/>
    <lineage>
        <taxon>Eukaryota</taxon>
        <taxon>Viridiplantae</taxon>
        <taxon>Streptophyta</taxon>
        <taxon>Embryophyta</taxon>
        <taxon>Bryophyta</taxon>
        <taxon>Bryophytina</taxon>
        <taxon>Bryopsida</taxon>
        <taxon>Funariidae</taxon>
        <taxon>Funariales</taxon>
        <taxon>Funariaceae</taxon>
        <taxon>Physcomitrium</taxon>
    </lineage>
</organism>
<gene>
    <name evidence="1" type="ORF">PHYPA_026948</name>
</gene>
<name>A0A2K1IMX2_PHYPA</name>